<evidence type="ECO:0000256" key="8">
    <source>
        <dbReference type="ARBA" id="ARBA00023065"/>
    </source>
</evidence>
<dbReference type="PROSITE" id="PS00236">
    <property type="entry name" value="NEUROTR_ION_CHANNEL"/>
    <property type="match status" value="1"/>
</dbReference>
<dbReference type="InterPro" id="IPR006202">
    <property type="entry name" value="Neur_chan_lig-bd"/>
</dbReference>
<dbReference type="OrthoDB" id="407674at2759"/>
<dbReference type="GO" id="GO:0005886">
    <property type="term" value="C:plasma membrane"/>
    <property type="evidence" value="ECO:0007669"/>
    <property type="project" value="UniProtKB-SubCell"/>
</dbReference>
<feature type="domain" description="Neurotransmitter-gated ion-channel ligand-binding" evidence="12">
    <location>
        <begin position="23"/>
        <end position="233"/>
    </location>
</feature>
<keyword evidence="8 11" id="KW-0406">Ion transport</keyword>
<dbReference type="STRING" id="70667.A0A3P7CSA5"/>
<proteinExistence type="inferred from homology"/>
<reference evidence="14 15" key="1">
    <citation type="submission" date="2018-11" db="EMBL/GenBank/DDBJ databases">
        <authorList>
            <consortium name="Pathogen Informatics"/>
        </authorList>
    </citation>
    <scope>NUCLEOTIDE SEQUENCE [LARGE SCALE GENOMIC DNA]</scope>
    <source>
        <strain evidence="14 15">NST_G2</strain>
    </source>
</reference>
<evidence type="ECO:0000313" key="15">
    <source>
        <dbReference type="Proteomes" id="UP000275846"/>
    </source>
</evidence>
<keyword evidence="10 11" id="KW-0407">Ion channel</keyword>
<dbReference type="InterPro" id="IPR018000">
    <property type="entry name" value="Neurotransmitter_ion_chnl_CS"/>
</dbReference>
<dbReference type="SUPFAM" id="SSF63712">
    <property type="entry name" value="Nicotinic receptor ligand binding domain-like"/>
    <property type="match status" value="1"/>
</dbReference>
<evidence type="ECO:0000256" key="11">
    <source>
        <dbReference type="RuleBase" id="RU000687"/>
    </source>
</evidence>
<evidence type="ECO:0000256" key="4">
    <source>
        <dbReference type="ARBA" id="ARBA00022475"/>
    </source>
</evidence>
<keyword evidence="9 11" id="KW-0472">Membrane</keyword>
<dbReference type="PRINTS" id="PR00252">
    <property type="entry name" value="NRIONCHANNEL"/>
</dbReference>
<dbReference type="InterPro" id="IPR036734">
    <property type="entry name" value="Neur_chan_lig-bd_sf"/>
</dbReference>
<evidence type="ECO:0000313" key="14">
    <source>
        <dbReference type="EMBL" id="VDL97295.1"/>
    </source>
</evidence>
<evidence type="ECO:0000256" key="5">
    <source>
        <dbReference type="ARBA" id="ARBA00022692"/>
    </source>
</evidence>
<dbReference type="Gene3D" id="2.70.170.10">
    <property type="entry name" value="Neurotransmitter-gated ion-channel ligand-binding domain"/>
    <property type="match status" value="1"/>
</dbReference>
<dbReference type="Gene3D" id="1.20.58.390">
    <property type="entry name" value="Neurotransmitter-gated ion-channel transmembrane domain"/>
    <property type="match status" value="1"/>
</dbReference>
<sequence>MIALQSLTTANLKQKIPTTPRKLLLQKLLSDYNTEELPTEILELPTVVEVNMKVLALYSVDVRNMHYYIDALLRQNWVDPRLAWNTTEELKNYTRPLMASRLKAVLWLPDLFFRNGRDGYLHKMTFPNYLLRVYPDGSVTYSQKITMRFACQMDLRTFPMDVQRCDINIGSYAYTLSDLKFVWREVMPVELPKKLQVSDYLALTTVKTLDCALLVKTSTVSYTCLRAIFTFNRQLGYYLVTFYIPSILIIVISFLSFWVNTDAATARVSLGLLSLLCLLTQASYTMTSLPRVSYTTAIDIWFMFSIIFVTCVLVEYAFAIAMLQRNEVVSGRMNVRQIVSEELVHRSVTSQQPSVGGSDESRKHSALCTEQENTMKAAATKTTKAGIAPPESEIDRCSRFIFPLCYIIYNIFYWLYYLVIVKQTENPD</sequence>
<evidence type="ECO:0000256" key="10">
    <source>
        <dbReference type="ARBA" id="ARBA00023303"/>
    </source>
</evidence>
<dbReference type="InterPro" id="IPR038050">
    <property type="entry name" value="Neuro_actylchol_rec"/>
</dbReference>
<keyword evidence="15" id="KW-1185">Reference proteome</keyword>
<dbReference type="GO" id="GO:0004888">
    <property type="term" value="F:transmembrane signaling receptor activity"/>
    <property type="evidence" value="ECO:0007669"/>
    <property type="project" value="InterPro"/>
</dbReference>
<comment type="subcellular location">
    <subcellularLocation>
        <location evidence="2">Cell membrane</location>
    </subcellularLocation>
    <subcellularLocation>
        <location evidence="1">Membrane</location>
        <topology evidence="1">Multi-pass membrane protein</topology>
    </subcellularLocation>
</comment>
<evidence type="ECO:0000256" key="6">
    <source>
        <dbReference type="ARBA" id="ARBA00022729"/>
    </source>
</evidence>
<evidence type="ECO:0000256" key="1">
    <source>
        <dbReference type="ARBA" id="ARBA00004141"/>
    </source>
</evidence>
<evidence type="ECO:0000256" key="9">
    <source>
        <dbReference type="ARBA" id="ARBA00023136"/>
    </source>
</evidence>
<feature type="transmembrane region" description="Helical" evidence="11">
    <location>
        <begin position="301"/>
        <end position="323"/>
    </location>
</feature>
<keyword evidence="4" id="KW-1003">Cell membrane</keyword>
<keyword evidence="5 11" id="KW-0812">Transmembrane</keyword>
<dbReference type="InterPro" id="IPR036719">
    <property type="entry name" value="Neuro-gated_channel_TM_sf"/>
</dbReference>
<dbReference type="Pfam" id="PF02931">
    <property type="entry name" value="Neur_chan_LBD"/>
    <property type="match status" value="1"/>
</dbReference>
<evidence type="ECO:0000259" key="12">
    <source>
        <dbReference type="Pfam" id="PF02931"/>
    </source>
</evidence>
<keyword evidence="7 11" id="KW-1133">Transmembrane helix</keyword>
<dbReference type="EMBL" id="UYSU01036165">
    <property type="protein sequence ID" value="VDL97295.1"/>
    <property type="molecule type" value="Genomic_DNA"/>
</dbReference>
<keyword evidence="6" id="KW-0732">Signal</keyword>
<accession>A0A3P7CSA5</accession>
<feature type="transmembrane region" description="Helical" evidence="11">
    <location>
        <begin position="400"/>
        <end position="420"/>
    </location>
</feature>
<dbReference type="InterPro" id="IPR006028">
    <property type="entry name" value="GABAA/Glycine_rcpt"/>
</dbReference>
<dbReference type="Pfam" id="PF02932">
    <property type="entry name" value="Neur_chan_memb"/>
    <property type="match status" value="1"/>
</dbReference>
<dbReference type="CDD" id="cd19049">
    <property type="entry name" value="LGIC_TM_anion"/>
    <property type="match status" value="1"/>
</dbReference>
<dbReference type="SUPFAM" id="SSF90112">
    <property type="entry name" value="Neurotransmitter-gated ion-channel transmembrane pore"/>
    <property type="match status" value="1"/>
</dbReference>
<gene>
    <name evidence="14" type="ORF">SSLN_LOCUS10910</name>
</gene>
<name>A0A3P7CSA5_SCHSO</name>
<dbReference type="Proteomes" id="UP000275846">
    <property type="component" value="Unassembled WGS sequence"/>
</dbReference>
<dbReference type="GO" id="GO:0005230">
    <property type="term" value="F:extracellular ligand-gated monoatomic ion channel activity"/>
    <property type="evidence" value="ECO:0007669"/>
    <property type="project" value="InterPro"/>
</dbReference>
<dbReference type="PANTHER" id="PTHR18945">
    <property type="entry name" value="NEUROTRANSMITTER GATED ION CHANNEL"/>
    <property type="match status" value="1"/>
</dbReference>
<feature type="domain" description="Neurotransmitter-gated ion-channel transmembrane" evidence="13">
    <location>
        <begin position="243"/>
        <end position="371"/>
    </location>
</feature>
<protein>
    <recommendedName>
        <fullName evidence="16">Glycine receptor subunit alpha-3</fullName>
    </recommendedName>
</protein>
<organism evidence="14 15">
    <name type="scientific">Schistocephalus solidus</name>
    <name type="common">Tapeworm</name>
    <dbReference type="NCBI Taxonomy" id="70667"/>
    <lineage>
        <taxon>Eukaryota</taxon>
        <taxon>Metazoa</taxon>
        <taxon>Spiralia</taxon>
        <taxon>Lophotrochozoa</taxon>
        <taxon>Platyhelminthes</taxon>
        <taxon>Cestoda</taxon>
        <taxon>Eucestoda</taxon>
        <taxon>Diphyllobothriidea</taxon>
        <taxon>Diphyllobothriidae</taxon>
        <taxon>Schistocephalus</taxon>
    </lineage>
</organism>
<evidence type="ECO:0000256" key="7">
    <source>
        <dbReference type="ARBA" id="ARBA00022989"/>
    </source>
</evidence>
<dbReference type="NCBIfam" id="TIGR00860">
    <property type="entry name" value="LIC"/>
    <property type="match status" value="1"/>
</dbReference>
<feature type="transmembrane region" description="Helical" evidence="11">
    <location>
        <begin position="270"/>
        <end position="289"/>
    </location>
</feature>
<comment type="similarity">
    <text evidence="11">Belongs to the ligand-gated ion channel (TC 1.A.9) family.</text>
</comment>
<evidence type="ECO:0000259" key="13">
    <source>
        <dbReference type="Pfam" id="PF02932"/>
    </source>
</evidence>
<feature type="transmembrane region" description="Helical" evidence="11">
    <location>
        <begin position="235"/>
        <end position="258"/>
    </location>
</feature>
<evidence type="ECO:0000256" key="3">
    <source>
        <dbReference type="ARBA" id="ARBA00022448"/>
    </source>
</evidence>
<evidence type="ECO:0000256" key="2">
    <source>
        <dbReference type="ARBA" id="ARBA00004236"/>
    </source>
</evidence>
<evidence type="ECO:0008006" key="16">
    <source>
        <dbReference type="Google" id="ProtNLM"/>
    </source>
</evidence>
<dbReference type="InterPro" id="IPR006201">
    <property type="entry name" value="Neur_channel"/>
</dbReference>
<dbReference type="InterPro" id="IPR006029">
    <property type="entry name" value="Neurotrans-gated_channel_TM"/>
</dbReference>
<keyword evidence="3 11" id="KW-0813">Transport</keyword>
<dbReference type="PRINTS" id="PR00253">
    <property type="entry name" value="GABAARECEPTR"/>
</dbReference>
<dbReference type="CDD" id="cd18987">
    <property type="entry name" value="LGIC_ECD_anion"/>
    <property type="match status" value="1"/>
</dbReference>
<dbReference type="AlphaFoldDB" id="A0A3P7CSA5"/>